<accession>W9ZUH2</accession>
<dbReference type="EMBL" id="JH659454">
    <property type="protein sequence ID" value="EXK24756.1"/>
    <property type="molecule type" value="Genomic_DNA"/>
</dbReference>
<sequence>MTRKAQLDNAPPFNPDASNSHAASLQFAFYRTPPCRPSYKPPSTHSLAVLHYASENIVEAINPIIAFLSVREKVGDGA</sequence>
<protein>
    <submittedName>
        <fullName evidence="1">Uncharacterized protein</fullName>
    </submittedName>
</protein>
<reference evidence="1" key="2">
    <citation type="submission" date="2012-05" db="EMBL/GenBank/DDBJ databases">
        <title>Annotation of the Genome Sequence of Fusarium oxysporum f. sp. melonis 26406.</title>
        <authorList>
            <consortium name="The Broad Institute Genomics Platform"/>
            <person name="Ma L.-J."/>
            <person name="Corby-Kistler H."/>
            <person name="Broz K."/>
            <person name="Gale L.R."/>
            <person name="Jonkers W."/>
            <person name="O'Donnell K."/>
            <person name="Ploetz R."/>
            <person name="Steinberg C."/>
            <person name="Schwartz D.C."/>
            <person name="VanEtten H."/>
            <person name="Zhou S."/>
            <person name="Young S.K."/>
            <person name="Zeng Q."/>
            <person name="Gargeya S."/>
            <person name="Fitzgerald M."/>
            <person name="Abouelleil A."/>
            <person name="Alvarado L."/>
            <person name="Chapman S.B."/>
            <person name="Gainer-Dewar J."/>
            <person name="Goldberg J."/>
            <person name="Griggs A."/>
            <person name="Gujja S."/>
            <person name="Hansen M."/>
            <person name="Howarth C."/>
            <person name="Imamovic A."/>
            <person name="Ireland A."/>
            <person name="Larimer J."/>
            <person name="McCowan C."/>
            <person name="Murphy C."/>
            <person name="Pearson M."/>
            <person name="Poon T.W."/>
            <person name="Priest M."/>
            <person name="Roberts A."/>
            <person name="Saif S."/>
            <person name="Shea T."/>
            <person name="Sykes S."/>
            <person name="Wortman J."/>
            <person name="Nusbaum C."/>
            <person name="Birren B."/>
        </authorList>
    </citation>
    <scope>NUCLEOTIDE SEQUENCE</scope>
    <source>
        <strain evidence="1">26406</strain>
    </source>
</reference>
<reference evidence="1" key="1">
    <citation type="submission" date="2012-04" db="EMBL/GenBank/DDBJ databases">
        <title>The Genome Sequence of Fusarium oxysporum melonis.</title>
        <authorList>
            <consortium name="The Broad Institute Genome Sequencing Platform"/>
            <person name="Ma L.-J."/>
            <person name="Gale L.R."/>
            <person name="Schwartz D.C."/>
            <person name="Zhou S."/>
            <person name="Corby-Kistler H."/>
            <person name="Young S.K."/>
            <person name="Zeng Q."/>
            <person name="Gargeya S."/>
            <person name="Fitzgerald M."/>
            <person name="Haas B."/>
            <person name="Abouelleil A."/>
            <person name="Alvarado L."/>
            <person name="Arachchi H.M."/>
            <person name="Berlin A."/>
            <person name="Brown A."/>
            <person name="Chapman S.B."/>
            <person name="Chen Z."/>
            <person name="Dunbar C."/>
            <person name="Freedman E."/>
            <person name="Gearin G."/>
            <person name="Goldberg J."/>
            <person name="Griggs A."/>
            <person name="Gujja S."/>
            <person name="Heiman D."/>
            <person name="Howarth C."/>
            <person name="Larson L."/>
            <person name="Lui A."/>
            <person name="MacDonald P.J.P."/>
            <person name="Montmayeur A."/>
            <person name="Murphy C."/>
            <person name="Neiman D."/>
            <person name="Pearson M."/>
            <person name="Priest M."/>
            <person name="Roberts A."/>
            <person name="Saif S."/>
            <person name="Shea T."/>
            <person name="Shenoy N."/>
            <person name="Sisk P."/>
            <person name="Stolte C."/>
            <person name="Sykes S."/>
            <person name="Wortman J."/>
            <person name="Nusbaum C."/>
            <person name="Birren B."/>
        </authorList>
    </citation>
    <scope>NUCLEOTIDE SEQUENCE</scope>
    <source>
        <strain evidence="1">26406</strain>
    </source>
</reference>
<name>W9ZUH2_FUSOX</name>
<gene>
    <name evidence="1" type="ORF">FOMG_18538</name>
</gene>
<dbReference type="AlphaFoldDB" id="W9ZUH2"/>
<organism evidence="1">
    <name type="scientific">Fusarium oxysporum f. sp. melonis 26406</name>
    <dbReference type="NCBI Taxonomy" id="1089452"/>
    <lineage>
        <taxon>Eukaryota</taxon>
        <taxon>Fungi</taxon>
        <taxon>Dikarya</taxon>
        <taxon>Ascomycota</taxon>
        <taxon>Pezizomycotina</taxon>
        <taxon>Sordariomycetes</taxon>
        <taxon>Hypocreomycetidae</taxon>
        <taxon>Hypocreales</taxon>
        <taxon>Nectriaceae</taxon>
        <taxon>Fusarium</taxon>
        <taxon>Fusarium oxysporum species complex</taxon>
    </lineage>
</organism>
<dbReference type="VEuPathDB" id="FungiDB:FOMG_18538"/>
<dbReference type="HOGENOM" id="CLU_2622122_0_0_1"/>
<proteinExistence type="predicted"/>
<dbReference type="Proteomes" id="UP000030703">
    <property type="component" value="Unassembled WGS sequence"/>
</dbReference>
<evidence type="ECO:0000313" key="1">
    <source>
        <dbReference type="EMBL" id="EXK24756.1"/>
    </source>
</evidence>